<dbReference type="SUPFAM" id="SSF56112">
    <property type="entry name" value="Protein kinase-like (PK-like)"/>
    <property type="match status" value="1"/>
</dbReference>
<dbReference type="PANTHER" id="PTHR43895:SF28">
    <property type="entry name" value="CBL-INTERACTING SERINE_THREONINE-PROTEIN KINASE 15"/>
    <property type="match status" value="1"/>
</dbReference>
<evidence type="ECO:0000256" key="10">
    <source>
        <dbReference type="ARBA" id="ARBA00047899"/>
    </source>
</evidence>
<dbReference type="AlphaFoldDB" id="A0A9N7NQR1"/>
<accession>A0A9N7NQR1</accession>
<dbReference type="GO" id="GO:0004674">
    <property type="term" value="F:protein serine/threonine kinase activity"/>
    <property type="evidence" value="ECO:0007669"/>
    <property type="project" value="UniProtKB-KW"/>
</dbReference>
<evidence type="ECO:0000256" key="5">
    <source>
        <dbReference type="ARBA" id="ARBA00022679"/>
    </source>
</evidence>
<dbReference type="FunFam" id="3.30.200.20:FF:000096">
    <property type="entry name" value="Non-specific serine/threonine protein kinase"/>
    <property type="match status" value="1"/>
</dbReference>
<dbReference type="EMBL" id="CACSLK010028053">
    <property type="protein sequence ID" value="CAA0834468.1"/>
    <property type="molecule type" value="Genomic_DNA"/>
</dbReference>
<dbReference type="EC" id="2.7.11.1" evidence="3"/>
<evidence type="ECO:0000256" key="4">
    <source>
        <dbReference type="ARBA" id="ARBA00022527"/>
    </source>
</evidence>
<dbReference type="OrthoDB" id="193931at2759"/>
<evidence type="ECO:0000259" key="14">
    <source>
        <dbReference type="PROSITE" id="PS50011"/>
    </source>
</evidence>
<evidence type="ECO:0000256" key="12">
    <source>
        <dbReference type="PROSITE-ProRule" id="PRU10141"/>
    </source>
</evidence>
<dbReference type="PANTHER" id="PTHR43895">
    <property type="entry name" value="CALCIUM/CALMODULIN-DEPENDENT PROTEIN KINASE KINASE-RELATED"/>
    <property type="match status" value="1"/>
</dbReference>
<dbReference type="Pfam" id="PF03822">
    <property type="entry name" value="NAF"/>
    <property type="match status" value="1"/>
</dbReference>
<dbReference type="PROSITE" id="PS00107">
    <property type="entry name" value="PROTEIN_KINASE_ATP"/>
    <property type="match status" value="1"/>
</dbReference>
<comment type="caution">
    <text evidence="16">The sequence shown here is derived from an EMBL/GenBank/DDBJ whole genome shotgun (WGS) entry which is preliminary data.</text>
</comment>
<evidence type="ECO:0000256" key="8">
    <source>
        <dbReference type="ARBA" id="ARBA00022840"/>
    </source>
</evidence>
<dbReference type="InterPro" id="IPR017441">
    <property type="entry name" value="Protein_kinase_ATP_BS"/>
</dbReference>
<protein>
    <recommendedName>
        <fullName evidence="3">non-specific serine/threonine protein kinase</fullName>
        <ecNumber evidence="3">2.7.11.1</ecNumber>
    </recommendedName>
</protein>
<dbReference type="GO" id="GO:0005524">
    <property type="term" value="F:ATP binding"/>
    <property type="evidence" value="ECO:0007669"/>
    <property type="project" value="UniProtKB-UniRule"/>
</dbReference>
<comment type="catalytic activity">
    <reaction evidence="11">
        <text>L-seryl-[protein] + ATP = O-phospho-L-seryl-[protein] + ADP + H(+)</text>
        <dbReference type="Rhea" id="RHEA:17989"/>
        <dbReference type="Rhea" id="RHEA-COMP:9863"/>
        <dbReference type="Rhea" id="RHEA-COMP:11604"/>
        <dbReference type="ChEBI" id="CHEBI:15378"/>
        <dbReference type="ChEBI" id="CHEBI:29999"/>
        <dbReference type="ChEBI" id="CHEBI:30616"/>
        <dbReference type="ChEBI" id="CHEBI:83421"/>
        <dbReference type="ChEBI" id="CHEBI:456216"/>
        <dbReference type="EC" id="2.7.11.1"/>
    </reaction>
</comment>
<keyword evidence="5" id="KW-0808">Transferase</keyword>
<evidence type="ECO:0000313" key="16">
    <source>
        <dbReference type="EMBL" id="CAA0834468.1"/>
    </source>
</evidence>
<dbReference type="Proteomes" id="UP001153555">
    <property type="component" value="Unassembled WGS sequence"/>
</dbReference>
<dbReference type="Gene3D" id="3.30.200.20">
    <property type="entry name" value="Phosphorylase Kinase, domain 1"/>
    <property type="match status" value="1"/>
</dbReference>
<feature type="domain" description="NAF" evidence="15">
    <location>
        <begin position="360"/>
        <end position="384"/>
    </location>
</feature>
<dbReference type="InterPro" id="IPR008271">
    <property type="entry name" value="Ser/Thr_kinase_AS"/>
</dbReference>
<organism evidence="16 17">
    <name type="scientific">Striga hermonthica</name>
    <name type="common">Purple witchweed</name>
    <name type="synonym">Buchnera hermonthica</name>
    <dbReference type="NCBI Taxonomy" id="68872"/>
    <lineage>
        <taxon>Eukaryota</taxon>
        <taxon>Viridiplantae</taxon>
        <taxon>Streptophyta</taxon>
        <taxon>Embryophyta</taxon>
        <taxon>Tracheophyta</taxon>
        <taxon>Spermatophyta</taxon>
        <taxon>Magnoliopsida</taxon>
        <taxon>eudicotyledons</taxon>
        <taxon>Gunneridae</taxon>
        <taxon>Pentapetalae</taxon>
        <taxon>asterids</taxon>
        <taxon>lamiids</taxon>
        <taxon>Lamiales</taxon>
        <taxon>Orobanchaceae</taxon>
        <taxon>Buchnereae</taxon>
        <taxon>Striga</taxon>
    </lineage>
</organism>
<evidence type="ECO:0000256" key="11">
    <source>
        <dbReference type="ARBA" id="ARBA00048679"/>
    </source>
</evidence>
<dbReference type="InterPro" id="IPR000719">
    <property type="entry name" value="Prot_kinase_dom"/>
</dbReference>
<comment type="cofactor">
    <cofactor evidence="1">
        <name>Mn(2+)</name>
        <dbReference type="ChEBI" id="CHEBI:29035"/>
    </cofactor>
</comment>
<dbReference type="GO" id="GO:0007165">
    <property type="term" value="P:signal transduction"/>
    <property type="evidence" value="ECO:0007669"/>
    <property type="project" value="InterPro"/>
</dbReference>
<sequence>MRFLLETTVFIKPHKIVPQSNVSLFVFNNGRQKHSSTAQHSIRNHTTNPFSPFLNHNPVSRSSSLLMETKGNILMQKYEIGRLLGQGTFAKVYHGRNLKTGQSVAIKVIDKEKVIRVGLIDQTKREISVMNMIKHEHVVHFEEVLATKTKIYFVMEYAKGGELFQKVSKGKLRDEAARKYFQQLILAVSFCHERGVYHRDLKPENLLLDENGNLKVSDFGLSALSESRRVDGLLHTTCGTPAYVAPEVISRKGYDGAKADIWSCGVILFVLLAGYLPFHDSNLMEMYKRISRGEYKCPDWFPPEARRLLTRILDPNPRTRISMAKIMESSWFRKGLGSRKSSSKSHEIEKLPSVDYKNTERPSNLNAFDIISLSSGFDLSGLFVSSDQKDEVQFTSVESDLSILSRFEEIASSLGLKVVKKEGGHVRLEGRKRKLSIDVRVFEITASFHLVEVRKSGGDSVEYRDLLRRDIRPALKEIVWAWQGEQPVAVAG</sequence>
<comment type="similarity">
    <text evidence="2">Belongs to the protein kinase superfamily. CAMK Ser/Thr protein kinase family. SNF1 subfamily.</text>
</comment>
<keyword evidence="6 12" id="KW-0547">Nucleotide-binding</keyword>
<gene>
    <name evidence="16" type="ORF">SHERM_02288</name>
</gene>
<feature type="binding site" evidence="12">
    <location>
        <position position="107"/>
    </location>
    <ligand>
        <name>ATP</name>
        <dbReference type="ChEBI" id="CHEBI:30616"/>
    </ligand>
</feature>
<dbReference type="Pfam" id="PF00069">
    <property type="entry name" value="Pkinase"/>
    <property type="match status" value="1"/>
</dbReference>
<evidence type="ECO:0000256" key="2">
    <source>
        <dbReference type="ARBA" id="ARBA00006234"/>
    </source>
</evidence>
<evidence type="ECO:0000256" key="9">
    <source>
        <dbReference type="ARBA" id="ARBA00023211"/>
    </source>
</evidence>
<keyword evidence="8 12" id="KW-0067">ATP-binding</keyword>
<name>A0A9N7NQR1_STRHE</name>
<evidence type="ECO:0000256" key="7">
    <source>
        <dbReference type="ARBA" id="ARBA00022777"/>
    </source>
</evidence>
<keyword evidence="17" id="KW-1185">Reference proteome</keyword>
<comment type="catalytic activity">
    <reaction evidence="10">
        <text>L-threonyl-[protein] + ATP = O-phospho-L-threonyl-[protein] + ADP + H(+)</text>
        <dbReference type="Rhea" id="RHEA:46608"/>
        <dbReference type="Rhea" id="RHEA-COMP:11060"/>
        <dbReference type="Rhea" id="RHEA-COMP:11605"/>
        <dbReference type="ChEBI" id="CHEBI:15378"/>
        <dbReference type="ChEBI" id="CHEBI:30013"/>
        <dbReference type="ChEBI" id="CHEBI:30616"/>
        <dbReference type="ChEBI" id="CHEBI:61977"/>
        <dbReference type="ChEBI" id="CHEBI:456216"/>
        <dbReference type="EC" id="2.7.11.1"/>
    </reaction>
</comment>
<dbReference type="FunFam" id="3.30.310.80:FF:000005">
    <property type="entry name" value="Non-specific serine/threonine protein kinase"/>
    <property type="match status" value="1"/>
</dbReference>
<dbReference type="Gene3D" id="3.30.310.80">
    <property type="entry name" value="Kinase associated domain 1, KA1"/>
    <property type="match status" value="1"/>
</dbReference>
<dbReference type="PROSITE" id="PS50011">
    <property type="entry name" value="PROTEIN_KINASE_DOM"/>
    <property type="match status" value="1"/>
</dbReference>
<dbReference type="PROSITE" id="PS50816">
    <property type="entry name" value="NAF"/>
    <property type="match status" value="1"/>
</dbReference>
<dbReference type="InterPro" id="IPR018451">
    <property type="entry name" value="NAF/FISL_domain"/>
</dbReference>
<evidence type="ECO:0000313" key="17">
    <source>
        <dbReference type="Proteomes" id="UP001153555"/>
    </source>
</evidence>
<keyword evidence="7 16" id="KW-0418">Kinase</keyword>
<dbReference type="FunFam" id="1.10.510.10:FF:000653">
    <property type="entry name" value="Non-specific serine/threonine protein kinase"/>
    <property type="match status" value="1"/>
</dbReference>
<evidence type="ECO:0000256" key="1">
    <source>
        <dbReference type="ARBA" id="ARBA00001936"/>
    </source>
</evidence>
<evidence type="ECO:0000259" key="15">
    <source>
        <dbReference type="PROSITE" id="PS50816"/>
    </source>
</evidence>
<evidence type="ECO:0000256" key="6">
    <source>
        <dbReference type="ARBA" id="ARBA00022741"/>
    </source>
</evidence>
<keyword evidence="9" id="KW-0464">Manganese</keyword>
<evidence type="ECO:0000256" key="3">
    <source>
        <dbReference type="ARBA" id="ARBA00012513"/>
    </source>
</evidence>
<dbReference type="SMART" id="SM00220">
    <property type="entry name" value="S_TKc"/>
    <property type="match status" value="1"/>
</dbReference>
<dbReference type="InterPro" id="IPR011009">
    <property type="entry name" value="Kinase-like_dom_sf"/>
</dbReference>
<reference evidence="16" key="1">
    <citation type="submission" date="2019-12" db="EMBL/GenBank/DDBJ databases">
        <authorList>
            <person name="Scholes J."/>
        </authorList>
    </citation>
    <scope>NUCLEOTIDE SEQUENCE</scope>
</reference>
<dbReference type="PROSITE" id="PS00108">
    <property type="entry name" value="PROTEIN_KINASE_ST"/>
    <property type="match status" value="1"/>
</dbReference>
<proteinExistence type="inferred from homology"/>
<dbReference type="InterPro" id="IPR004041">
    <property type="entry name" value="NAF_dom"/>
</dbReference>
<dbReference type="CDD" id="cd14663">
    <property type="entry name" value="STKc_SnRK3"/>
    <property type="match status" value="1"/>
</dbReference>
<evidence type="ECO:0000256" key="13">
    <source>
        <dbReference type="RuleBase" id="RU000304"/>
    </source>
</evidence>
<dbReference type="CDD" id="cd12195">
    <property type="entry name" value="CIPK_C"/>
    <property type="match status" value="1"/>
</dbReference>
<dbReference type="Gene3D" id="1.10.510.10">
    <property type="entry name" value="Transferase(Phosphotransferase) domain 1"/>
    <property type="match status" value="1"/>
</dbReference>
<feature type="domain" description="Protein kinase" evidence="14">
    <location>
        <begin position="78"/>
        <end position="332"/>
    </location>
</feature>
<keyword evidence="4 13" id="KW-0723">Serine/threonine-protein kinase</keyword>